<accession>A0A9W7H4A6</accession>
<feature type="chain" id="PRO_5040783973" evidence="1">
    <location>
        <begin position="33"/>
        <end position="85"/>
    </location>
</feature>
<evidence type="ECO:0000256" key="1">
    <source>
        <dbReference type="SAM" id="SignalP"/>
    </source>
</evidence>
<keyword evidence="1" id="KW-0732">Signal</keyword>
<dbReference type="EMBL" id="BSYR01000009">
    <property type="protein sequence ID" value="GMI70809.1"/>
    <property type="molecule type" value="Genomic_DNA"/>
</dbReference>
<comment type="caution">
    <text evidence="2">The sequence shown here is derived from an EMBL/GenBank/DDBJ whole genome shotgun (WGS) entry which is preliminary data.</text>
</comment>
<proteinExistence type="predicted"/>
<feature type="signal peptide" evidence="1">
    <location>
        <begin position="1"/>
        <end position="32"/>
    </location>
</feature>
<sequence>MKIEKTIPSILKYFLIFCLLLLLFVSLQNGRSQPLLAIISTVTTTANHPSPPSSAVASSDDLNIRRGYTTYEATTPTSNANLTKP</sequence>
<reference evidence="2" key="1">
    <citation type="submission" date="2023-05" db="EMBL/GenBank/DDBJ databases">
        <title>Genome and transcriptome analyses reveal genes involved in the formation of fine ridges on petal epidermal cells in Hibiscus trionum.</title>
        <authorList>
            <person name="Koshimizu S."/>
            <person name="Masuda S."/>
            <person name="Ishii T."/>
            <person name="Shirasu K."/>
            <person name="Hoshino A."/>
            <person name="Arita M."/>
        </authorList>
    </citation>
    <scope>NUCLEOTIDE SEQUENCE</scope>
    <source>
        <strain evidence="2">Hamamatsu line</strain>
    </source>
</reference>
<dbReference type="Proteomes" id="UP001165190">
    <property type="component" value="Unassembled WGS sequence"/>
</dbReference>
<gene>
    <name evidence="2" type="ORF">HRI_000750200</name>
</gene>
<evidence type="ECO:0000313" key="2">
    <source>
        <dbReference type="EMBL" id="GMI70809.1"/>
    </source>
</evidence>
<dbReference type="AlphaFoldDB" id="A0A9W7H4A6"/>
<keyword evidence="3" id="KW-1185">Reference proteome</keyword>
<evidence type="ECO:0000313" key="3">
    <source>
        <dbReference type="Proteomes" id="UP001165190"/>
    </source>
</evidence>
<name>A0A9W7H4A6_HIBTR</name>
<protein>
    <submittedName>
        <fullName evidence="2">Uncharacterized protein</fullName>
    </submittedName>
</protein>
<organism evidence="2 3">
    <name type="scientific">Hibiscus trionum</name>
    <name type="common">Flower of an hour</name>
    <dbReference type="NCBI Taxonomy" id="183268"/>
    <lineage>
        <taxon>Eukaryota</taxon>
        <taxon>Viridiplantae</taxon>
        <taxon>Streptophyta</taxon>
        <taxon>Embryophyta</taxon>
        <taxon>Tracheophyta</taxon>
        <taxon>Spermatophyta</taxon>
        <taxon>Magnoliopsida</taxon>
        <taxon>eudicotyledons</taxon>
        <taxon>Gunneridae</taxon>
        <taxon>Pentapetalae</taxon>
        <taxon>rosids</taxon>
        <taxon>malvids</taxon>
        <taxon>Malvales</taxon>
        <taxon>Malvaceae</taxon>
        <taxon>Malvoideae</taxon>
        <taxon>Hibiscus</taxon>
    </lineage>
</organism>